<proteinExistence type="predicted"/>
<accession>A0A0E9TNZ4</accession>
<name>A0A0E9TNZ4_ANGAN</name>
<sequence length="20" mass="2346">MGKEAKDCRFDPYTTLPLYP</sequence>
<evidence type="ECO:0000313" key="1">
    <source>
        <dbReference type="EMBL" id="JAH54605.1"/>
    </source>
</evidence>
<organism evidence="1">
    <name type="scientific">Anguilla anguilla</name>
    <name type="common">European freshwater eel</name>
    <name type="synonym">Muraena anguilla</name>
    <dbReference type="NCBI Taxonomy" id="7936"/>
    <lineage>
        <taxon>Eukaryota</taxon>
        <taxon>Metazoa</taxon>
        <taxon>Chordata</taxon>
        <taxon>Craniata</taxon>
        <taxon>Vertebrata</taxon>
        <taxon>Euteleostomi</taxon>
        <taxon>Actinopterygii</taxon>
        <taxon>Neopterygii</taxon>
        <taxon>Teleostei</taxon>
        <taxon>Anguilliformes</taxon>
        <taxon>Anguillidae</taxon>
        <taxon>Anguilla</taxon>
    </lineage>
</organism>
<reference evidence="1" key="2">
    <citation type="journal article" date="2015" name="Fish Shellfish Immunol.">
        <title>Early steps in the European eel (Anguilla anguilla)-Vibrio vulnificus interaction in the gills: Role of the RtxA13 toxin.</title>
        <authorList>
            <person name="Callol A."/>
            <person name="Pajuelo D."/>
            <person name="Ebbesson L."/>
            <person name="Teles M."/>
            <person name="MacKenzie S."/>
            <person name="Amaro C."/>
        </authorList>
    </citation>
    <scope>NUCLEOTIDE SEQUENCE</scope>
</reference>
<protein>
    <submittedName>
        <fullName evidence="1">Uncharacterized protein</fullName>
    </submittedName>
</protein>
<dbReference type="AlphaFoldDB" id="A0A0E9TNZ4"/>
<reference evidence="1" key="1">
    <citation type="submission" date="2014-11" db="EMBL/GenBank/DDBJ databases">
        <authorList>
            <person name="Amaro Gonzalez C."/>
        </authorList>
    </citation>
    <scope>NUCLEOTIDE SEQUENCE</scope>
</reference>
<dbReference type="EMBL" id="GBXM01053972">
    <property type="protein sequence ID" value="JAH54605.1"/>
    <property type="molecule type" value="Transcribed_RNA"/>
</dbReference>